<proteinExistence type="predicted"/>
<dbReference type="EMBL" id="LAZR01056980">
    <property type="protein sequence ID" value="KKK73020.1"/>
    <property type="molecule type" value="Genomic_DNA"/>
</dbReference>
<protein>
    <submittedName>
        <fullName evidence="1">Uncharacterized protein</fullName>
    </submittedName>
</protein>
<name>A0A0F8YH39_9ZZZZ</name>
<evidence type="ECO:0000313" key="1">
    <source>
        <dbReference type="EMBL" id="KKK73020.1"/>
    </source>
</evidence>
<gene>
    <name evidence="1" type="ORF">LCGC14_2898040</name>
</gene>
<organism evidence="1">
    <name type="scientific">marine sediment metagenome</name>
    <dbReference type="NCBI Taxonomy" id="412755"/>
    <lineage>
        <taxon>unclassified sequences</taxon>
        <taxon>metagenomes</taxon>
        <taxon>ecological metagenomes</taxon>
    </lineage>
</organism>
<dbReference type="AlphaFoldDB" id="A0A0F8YH39"/>
<reference evidence="1" key="1">
    <citation type="journal article" date="2015" name="Nature">
        <title>Complex archaea that bridge the gap between prokaryotes and eukaryotes.</title>
        <authorList>
            <person name="Spang A."/>
            <person name="Saw J.H."/>
            <person name="Jorgensen S.L."/>
            <person name="Zaremba-Niedzwiedzka K."/>
            <person name="Martijn J."/>
            <person name="Lind A.E."/>
            <person name="van Eijk R."/>
            <person name="Schleper C."/>
            <person name="Guy L."/>
            <person name="Ettema T.J."/>
        </authorList>
    </citation>
    <scope>NUCLEOTIDE SEQUENCE</scope>
</reference>
<feature type="non-terminal residue" evidence="1">
    <location>
        <position position="43"/>
    </location>
</feature>
<comment type="caution">
    <text evidence="1">The sequence shown here is derived from an EMBL/GenBank/DDBJ whole genome shotgun (WGS) entry which is preliminary data.</text>
</comment>
<accession>A0A0F8YH39</accession>
<sequence>MRVNRQILTIQLADKIAPPPSINNSPRMMLSSARSSYLLLALY</sequence>